<dbReference type="AlphaFoldDB" id="A0A6M3LSU8"/>
<reference evidence="1" key="1">
    <citation type="submission" date="2020-03" db="EMBL/GenBank/DDBJ databases">
        <title>The deep terrestrial virosphere.</title>
        <authorList>
            <person name="Holmfeldt K."/>
            <person name="Nilsson E."/>
            <person name="Simone D."/>
            <person name="Lopez-Fernandez M."/>
            <person name="Wu X."/>
            <person name="de Brujin I."/>
            <person name="Lundin D."/>
            <person name="Andersson A."/>
            <person name="Bertilsson S."/>
            <person name="Dopson M."/>
        </authorList>
    </citation>
    <scope>NUCLEOTIDE SEQUENCE</scope>
    <source>
        <strain evidence="1">MM415B05266</strain>
    </source>
</reference>
<sequence>MINYTKILQQNNLALINTDYLENEYAGKTAEEIKAIRQDKTQQLPFLAQQELSMRGCRTAFLQFHRFLYALSDIEIRKLSEGMKRYVTKNRLSEDANIYLDQRILKDVIDFHLCIREESNFDLGTIIDIVNDYRQNQALANDYYIEITSENLIEFAKKLIN</sequence>
<accession>A0A6M3LSU8</accession>
<organism evidence="1">
    <name type="scientific">viral metagenome</name>
    <dbReference type="NCBI Taxonomy" id="1070528"/>
    <lineage>
        <taxon>unclassified sequences</taxon>
        <taxon>metagenomes</taxon>
        <taxon>organismal metagenomes</taxon>
    </lineage>
</organism>
<protein>
    <submittedName>
        <fullName evidence="1">Uncharacterized protein</fullName>
    </submittedName>
</protein>
<evidence type="ECO:0000313" key="1">
    <source>
        <dbReference type="EMBL" id="QJA95635.1"/>
    </source>
</evidence>
<proteinExistence type="predicted"/>
<gene>
    <name evidence="1" type="ORF">MM415B05266_0015</name>
</gene>
<name>A0A6M3LSU8_9ZZZZ</name>
<dbReference type="EMBL" id="MT143330">
    <property type="protein sequence ID" value="QJA95635.1"/>
    <property type="molecule type" value="Genomic_DNA"/>
</dbReference>